<comment type="caution">
    <text evidence="1">The sequence shown here is derived from an EMBL/GenBank/DDBJ whole genome shotgun (WGS) entry which is preliminary data.</text>
</comment>
<proteinExistence type="predicted"/>
<dbReference type="EMBL" id="JADION010000041">
    <property type="protein sequence ID" value="MBF4102991.1"/>
    <property type="molecule type" value="Genomic_DNA"/>
</dbReference>
<dbReference type="AlphaFoldDB" id="A0A930UXE8"/>
<sequence>MQNADVDVPNVKPIITFESTGTDNIYNIEEVKRDKPNTITATVKFLDAREGDIVVVNGQETRITTENLRSGVEVEVEPNTEVKPTLKMMCRQSRFY</sequence>
<name>A0A930UXE8_9PAST</name>
<evidence type="ECO:0000313" key="1">
    <source>
        <dbReference type="EMBL" id="MBF4102991.1"/>
    </source>
</evidence>
<protein>
    <submittedName>
        <fullName evidence="1">Uncharacterized protein</fullName>
    </submittedName>
</protein>
<organism evidence="1">
    <name type="scientific">Gallibacterium anatis</name>
    <dbReference type="NCBI Taxonomy" id="750"/>
    <lineage>
        <taxon>Bacteria</taxon>
        <taxon>Pseudomonadati</taxon>
        <taxon>Pseudomonadota</taxon>
        <taxon>Gammaproteobacteria</taxon>
        <taxon>Pasteurellales</taxon>
        <taxon>Pasteurellaceae</taxon>
        <taxon>Gallibacterium</taxon>
    </lineage>
</organism>
<reference evidence="1" key="1">
    <citation type="submission" date="2020-11" db="EMBL/GenBank/DDBJ databases">
        <title>Gallibacterium anatis 1637, full genome, WGS.</title>
        <authorList>
            <person name="Laishevtcev A.I."/>
            <person name="Yakimova E.A."/>
            <person name="Petkovich D."/>
            <person name="Stepanova T.V."/>
            <person name="Kalendr R.S."/>
            <person name="Rubalsky E.O."/>
            <person name="Zulkarneev E.R."/>
            <person name="Aleshkin A.V."/>
        </authorList>
    </citation>
    <scope>NUCLEOTIDE SEQUENCE</scope>
    <source>
        <strain evidence="1">1637</strain>
    </source>
</reference>
<gene>
    <name evidence="1" type="ORF">INT80_12565</name>
</gene>
<accession>A0A930UXE8</accession>